<proteinExistence type="predicted"/>
<dbReference type="AlphaFoldDB" id="A0A1S7DTS2"/>
<accession>A0A1S7DTS2</accession>
<evidence type="ECO:0000313" key="1">
    <source>
        <dbReference type="EMBL" id="AQY22504.1"/>
    </source>
</evidence>
<protein>
    <submittedName>
        <fullName evidence="1">Uncharacterized protein</fullName>
    </submittedName>
</protein>
<organism evidence="1 2">
    <name type="scientific">Riemerella anatipestifer</name>
    <name type="common">Moraxella anatipestifer</name>
    <dbReference type="NCBI Taxonomy" id="34085"/>
    <lineage>
        <taxon>Bacteria</taxon>
        <taxon>Pseudomonadati</taxon>
        <taxon>Bacteroidota</taxon>
        <taxon>Flavobacteriia</taxon>
        <taxon>Flavobacteriales</taxon>
        <taxon>Weeksellaceae</taxon>
        <taxon>Riemerella</taxon>
    </lineage>
</organism>
<dbReference type="EMBL" id="CP011859">
    <property type="protein sequence ID" value="AQY22504.1"/>
    <property type="molecule type" value="Genomic_DNA"/>
</dbReference>
<dbReference type="Proteomes" id="UP000189883">
    <property type="component" value="Chromosome"/>
</dbReference>
<name>A0A1S7DTS2_RIEAN</name>
<gene>
    <name evidence="1" type="ORF">AB406_1560</name>
</gene>
<evidence type="ECO:0000313" key="2">
    <source>
        <dbReference type="Proteomes" id="UP000189883"/>
    </source>
</evidence>
<reference evidence="1 2" key="1">
    <citation type="submission" date="2015-06" db="EMBL/GenBank/DDBJ databases">
        <title>R. anatipestifer strain HXb2 is the most virulent strain so far, and the genome sequence would help us uncover the pathogenesis.</title>
        <authorList>
            <person name="Hu Q."/>
            <person name="Qi J."/>
            <person name="Bo H."/>
            <person name="Liu G."/>
            <person name="Tao M."/>
            <person name="Ding Y."/>
            <person name="Xue Y."/>
        </authorList>
    </citation>
    <scope>NUCLEOTIDE SEQUENCE [LARGE SCALE GENOMIC DNA]</scope>
    <source>
        <strain evidence="1 2">HXb2</strain>
    </source>
</reference>
<sequence>MLGQGFQNGASKLMFQKERQKAFVDWGQNHITQSIITKVC</sequence>